<evidence type="ECO:0000313" key="3">
    <source>
        <dbReference type="EMBL" id="XDH87921.1"/>
    </source>
</evidence>
<protein>
    <submittedName>
        <fullName evidence="3">DUF2799 domain-containing protein</fullName>
    </submittedName>
</protein>
<dbReference type="Pfam" id="PF10973">
    <property type="entry name" value="DUF2799"/>
    <property type="match status" value="1"/>
</dbReference>
<feature type="chain" id="PRO_5044337498" evidence="2">
    <location>
        <begin position="22"/>
        <end position="189"/>
    </location>
</feature>
<gene>
    <name evidence="3" type="ORF">ABZP26_01650</name>
</gene>
<dbReference type="PROSITE" id="PS51257">
    <property type="entry name" value="PROKAR_LIPOPROTEIN"/>
    <property type="match status" value="1"/>
</dbReference>
<feature type="signal peptide" evidence="2">
    <location>
        <begin position="1"/>
        <end position="21"/>
    </location>
</feature>
<feature type="region of interest" description="Disordered" evidence="1">
    <location>
        <begin position="140"/>
        <end position="164"/>
    </location>
</feature>
<sequence length="189" mass="21982">MSSRYLFLLFFILLSGCSSLSQDECIQANWTNLGFSHGEQGYTFEHGREIISACSEFGITAKLDDYQAGYKQGLAAFCEPENGFTLGLRGDAYNGICNDTQFRKAWQEGNERYQFEARKAEIDDRLNNINWRLQSISDELTSDKPSSSQSKELRREREQLERERRDLRKEKALLPLLNKLPSWHFEYEL</sequence>
<feature type="compositionally biased region" description="Polar residues" evidence="1">
    <location>
        <begin position="140"/>
        <end position="150"/>
    </location>
</feature>
<evidence type="ECO:0000256" key="2">
    <source>
        <dbReference type="SAM" id="SignalP"/>
    </source>
</evidence>
<dbReference type="InterPro" id="IPR021242">
    <property type="entry name" value="DUF2799"/>
</dbReference>
<reference evidence="3" key="1">
    <citation type="submission" date="2024-07" db="EMBL/GenBank/DDBJ databases">
        <authorList>
            <person name="Jiang Y."/>
            <person name="Qin Q."/>
        </authorList>
    </citation>
    <scope>NUCLEOTIDE SEQUENCE</scope>
    <source>
        <strain evidence="3">SD03</strain>
    </source>
</reference>
<organism evidence="3">
    <name type="scientific">Pseudoalteromonas sp. SD03</name>
    <dbReference type="NCBI Taxonomy" id="3231719"/>
    <lineage>
        <taxon>Bacteria</taxon>
        <taxon>Pseudomonadati</taxon>
        <taxon>Pseudomonadota</taxon>
        <taxon>Gammaproteobacteria</taxon>
        <taxon>Alteromonadales</taxon>
        <taxon>Pseudoalteromonadaceae</taxon>
        <taxon>Pseudoalteromonas</taxon>
    </lineage>
</organism>
<accession>A0AB39AR36</accession>
<name>A0AB39AR36_9GAMM</name>
<dbReference type="AlphaFoldDB" id="A0AB39AR36"/>
<dbReference type="EMBL" id="CP162514">
    <property type="protein sequence ID" value="XDH87921.1"/>
    <property type="molecule type" value="Genomic_DNA"/>
</dbReference>
<keyword evidence="2" id="KW-0732">Signal</keyword>
<proteinExistence type="predicted"/>
<dbReference type="RefSeq" id="WP_081844594.1">
    <property type="nucleotide sequence ID" value="NZ_CP162514.1"/>
</dbReference>
<feature type="compositionally biased region" description="Basic and acidic residues" evidence="1">
    <location>
        <begin position="151"/>
        <end position="164"/>
    </location>
</feature>
<evidence type="ECO:0000256" key="1">
    <source>
        <dbReference type="SAM" id="MobiDB-lite"/>
    </source>
</evidence>